<feature type="repeat" description="PPR" evidence="3">
    <location>
        <begin position="343"/>
        <end position="377"/>
    </location>
</feature>
<evidence type="ECO:0000256" key="1">
    <source>
        <dbReference type="ARBA" id="ARBA00006643"/>
    </source>
</evidence>
<reference evidence="4" key="1">
    <citation type="submission" date="2021-01" db="EMBL/GenBank/DDBJ databases">
        <authorList>
            <person name="Lovell J.T."/>
            <person name="Bentley N."/>
            <person name="Bhattarai G."/>
            <person name="Jenkins J.W."/>
            <person name="Sreedasyam A."/>
            <person name="Alarcon Y."/>
            <person name="Bock C."/>
            <person name="Boston L."/>
            <person name="Carlson J."/>
            <person name="Cervantes K."/>
            <person name="Clermont K."/>
            <person name="Krom N."/>
            <person name="Kubenka K."/>
            <person name="Mamidi S."/>
            <person name="Mattison C."/>
            <person name="Monteros M."/>
            <person name="Pisani C."/>
            <person name="Plott C."/>
            <person name="Rajasekar S."/>
            <person name="Rhein H.S."/>
            <person name="Rohla C."/>
            <person name="Song M."/>
            <person name="Hilaire R.S."/>
            <person name="Shu S."/>
            <person name="Wells L."/>
            <person name="Wang X."/>
            <person name="Webber J."/>
            <person name="Heerema R.J."/>
            <person name="Klein P."/>
            <person name="Conner P."/>
            <person name="Grauke L."/>
            <person name="Grimwood J."/>
            <person name="Schmutz J."/>
            <person name="Randall J.J."/>
        </authorList>
    </citation>
    <scope>NUCLEOTIDE SEQUENCE</scope>
    <source>
        <tissue evidence="4">Leaf</tissue>
    </source>
</reference>
<sequence length="723" mass="81832">MCRPRFQEHRMLLRRPFLGTWKHSQWKKIFQPFTTLYQPLQATHDHIVSTNISIAQLCKIGQLDIARKMFDEMPERTVVSWNTLISGYSKWGKYEEALKLTSIMHHSTIKLNETTFSSILSVCARSSLLYEGKELHCLVLKSRSERFEFVGSSLLYFYASCTKIEEAKRVFDEFHDENDLLWSLMLVGYVQCNLMSEAMEVFKNMPSRDVVAWTTLISGFVRSEDGCERALEMFRRMRRNCEVMPNEFTLDCILRACGRLGSLSGGRTVHGLLIKYGFEFDHSIGGALIELYCECEAIEDAKIVYDRMGNPCLNASNSLIGGLILMGRIKDAELIFNGLLEKNPVSCNLMIKGYAMSGQVKESERIFNRMTQKTIISLNTMISVYSRKGELDKALRLFEETKGERNPVTWNSMMSGYIQNHHHEEAFKLYVTMHRLSIYSTRSTFSTLFHACTCLGSLQLGQLLHAHLIKTPFESNAYVGTSLIDMYSRCGNIPDAQKSFSGISSPNVAAWTALINGFAHHGIGCKAILLFEDMLKQGVFPNGATFVGILSACGRAGLVDEGMRIFYSMQKCYGVTPDLEHYTCVVDLLGRSGHLQQAQEFIKNMPIEPDGVVWGALLSACWLWMDIELSGRVAEKVFSLDPKPISAYVILSNIYSILGKWGEKSSVRKRLRGLGIKKAPGCSWIELDSRVHVFFVEDRTHPHCHDIYTTLQHLTSNSGGCLL</sequence>
<dbReference type="AlphaFoldDB" id="A0A922ES96"/>
<evidence type="ECO:0008006" key="6">
    <source>
        <dbReference type="Google" id="ProtNLM"/>
    </source>
</evidence>
<evidence type="ECO:0000256" key="2">
    <source>
        <dbReference type="ARBA" id="ARBA00022737"/>
    </source>
</evidence>
<keyword evidence="2" id="KW-0677">Repeat</keyword>
<feature type="repeat" description="PPR" evidence="3">
    <location>
        <begin position="209"/>
        <end position="240"/>
    </location>
</feature>
<name>A0A922ES96_CARIL</name>
<gene>
    <name evidence="4" type="ORF">I3842_06G014600</name>
</gene>
<proteinExistence type="inferred from homology"/>
<dbReference type="GO" id="GO:0003729">
    <property type="term" value="F:mRNA binding"/>
    <property type="evidence" value="ECO:0007669"/>
    <property type="project" value="UniProtKB-ARBA"/>
</dbReference>
<accession>A0A922ES96</accession>
<dbReference type="EMBL" id="CM031830">
    <property type="protein sequence ID" value="KAG6707100.1"/>
    <property type="molecule type" value="Genomic_DNA"/>
</dbReference>
<feature type="repeat" description="PPR" evidence="3">
    <location>
        <begin position="406"/>
        <end position="440"/>
    </location>
</feature>
<feature type="repeat" description="PPR" evidence="3">
    <location>
        <begin position="542"/>
        <end position="577"/>
    </location>
</feature>
<feature type="repeat" description="PPR" evidence="3">
    <location>
        <begin position="77"/>
        <end position="111"/>
    </location>
</feature>
<dbReference type="Proteomes" id="UP000811246">
    <property type="component" value="Chromosome 6"/>
</dbReference>
<dbReference type="FunFam" id="1.25.40.10:FF:000690">
    <property type="entry name" value="Pentatricopeptide repeat-containing protein"/>
    <property type="match status" value="1"/>
</dbReference>
<comment type="similarity">
    <text evidence="1">Belongs to the PPR family. PCMP-H subfamily.</text>
</comment>
<dbReference type="PANTHER" id="PTHR47926">
    <property type="entry name" value="PENTATRICOPEPTIDE REPEAT-CONTAINING PROTEIN"/>
    <property type="match status" value="1"/>
</dbReference>
<dbReference type="Pfam" id="PF20431">
    <property type="entry name" value="E_motif"/>
    <property type="match status" value="1"/>
</dbReference>
<dbReference type="NCBIfam" id="TIGR00756">
    <property type="entry name" value="PPR"/>
    <property type="match status" value="7"/>
</dbReference>
<dbReference type="Pfam" id="PF13041">
    <property type="entry name" value="PPR_2"/>
    <property type="match status" value="4"/>
</dbReference>
<dbReference type="InterPro" id="IPR002885">
    <property type="entry name" value="PPR_rpt"/>
</dbReference>
<organism evidence="4 5">
    <name type="scientific">Carya illinoinensis</name>
    <name type="common">Pecan</name>
    <dbReference type="NCBI Taxonomy" id="32201"/>
    <lineage>
        <taxon>Eukaryota</taxon>
        <taxon>Viridiplantae</taxon>
        <taxon>Streptophyta</taxon>
        <taxon>Embryophyta</taxon>
        <taxon>Tracheophyta</taxon>
        <taxon>Spermatophyta</taxon>
        <taxon>Magnoliopsida</taxon>
        <taxon>eudicotyledons</taxon>
        <taxon>Gunneridae</taxon>
        <taxon>Pentapetalae</taxon>
        <taxon>rosids</taxon>
        <taxon>fabids</taxon>
        <taxon>Fagales</taxon>
        <taxon>Juglandaceae</taxon>
        <taxon>Carya</taxon>
    </lineage>
</organism>
<dbReference type="PROSITE" id="PS51375">
    <property type="entry name" value="PPR"/>
    <property type="match status" value="6"/>
</dbReference>
<dbReference type="GO" id="GO:0009451">
    <property type="term" value="P:RNA modification"/>
    <property type="evidence" value="ECO:0007669"/>
    <property type="project" value="InterPro"/>
</dbReference>
<evidence type="ECO:0000256" key="3">
    <source>
        <dbReference type="PROSITE-ProRule" id="PRU00708"/>
    </source>
</evidence>
<feature type="repeat" description="PPR" evidence="3">
    <location>
        <begin position="507"/>
        <end position="541"/>
    </location>
</feature>
<comment type="caution">
    <text evidence="4">The sequence shown here is derived from an EMBL/GenBank/DDBJ whole genome shotgun (WGS) entry which is preliminary data.</text>
</comment>
<dbReference type="InterPro" id="IPR046960">
    <property type="entry name" value="PPR_At4g14850-like_plant"/>
</dbReference>
<dbReference type="InterPro" id="IPR046848">
    <property type="entry name" value="E_motif"/>
</dbReference>
<protein>
    <recommendedName>
        <fullName evidence="6">Pentatricopeptide repeat-containing protein</fullName>
    </recommendedName>
</protein>
<dbReference type="Pfam" id="PF01535">
    <property type="entry name" value="PPR"/>
    <property type="match status" value="3"/>
</dbReference>
<evidence type="ECO:0000313" key="5">
    <source>
        <dbReference type="Proteomes" id="UP000811246"/>
    </source>
</evidence>
<evidence type="ECO:0000313" key="4">
    <source>
        <dbReference type="EMBL" id="KAG6707100.1"/>
    </source>
</evidence>
<dbReference type="PANTHER" id="PTHR47926:SF347">
    <property type="entry name" value="PENTATRICOPEPTIDE REPEAT-CONTAINING PROTEIN"/>
    <property type="match status" value="1"/>
</dbReference>